<feature type="binding site" evidence="16">
    <location>
        <begin position="321"/>
        <end position="325"/>
    </location>
    <ligand>
        <name>substrate</name>
    </ligand>
</feature>
<sequence length="610" mass="70225">MKHGANYLGNRRCSFTLWAPLAEKVELHLISPEERLMAMEKKEHGYFSVETDNISPGTQYFYRLNGEKDRPDPASHFQPEGLHKASQVIDHTTYQWKDNTWQGIELKDMIIYELHVGTFTPEGTFQALISRLDDLVDLGINAIEIMPISQFPGNRNWGYDGVHPYSVQNSYGTPDDLRQLVDECHARGIAVILDMVYNHLGPEGNYVTEMGPYFIDKYHTPWGAALNFDEYYCDPVRDFFAESAVFFLDNYHIDGLRLDAIHAVFDMGAVHFWQYVTEKIEQLSLLKGKRFFTIAESDLNDTKVIKPREIGGWGFDSQWMDDFHHSLHALLTKEKTGYYSDFGRLEHLAKAIQKGYVYNGDYSEYRKRKYGNDSSSHSGEDFVVCIQNHDQVGNRMLGDRITSLLSVEALKLAAATMLLSPYIPMLFMGEEYAEDAPFTYFVSHTDSWLVEAVRNGRKAEFSAFAWLGEAPDPQAEETFQSSKLQWHKRTEGKQQLIYRWYKQLIALRKERTALHHPDKNNVQVSIAAQHILVLQRWHESDDLLCLLNFADTPTEFRLEGNDSIWQQILDSTDTKFGGTGSDLPYVLQSNTRLQLSPYSVTVYERRSSES</sequence>
<evidence type="ECO:0000256" key="3">
    <source>
        <dbReference type="ARBA" id="ARBA00008061"/>
    </source>
</evidence>
<dbReference type="NCBIfam" id="TIGR02402">
    <property type="entry name" value="trehalose_TreZ"/>
    <property type="match status" value="1"/>
</dbReference>
<evidence type="ECO:0000256" key="8">
    <source>
        <dbReference type="ARBA" id="ARBA00023277"/>
    </source>
</evidence>
<organism evidence="19 20">
    <name type="scientific">Rhodocytophaga rosea</name>
    <dbReference type="NCBI Taxonomy" id="2704465"/>
    <lineage>
        <taxon>Bacteria</taxon>
        <taxon>Pseudomonadati</taxon>
        <taxon>Bacteroidota</taxon>
        <taxon>Cytophagia</taxon>
        <taxon>Cytophagales</taxon>
        <taxon>Rhodocytophagaceae</taxon>
        <taxon>Rhodocytophaga</taxon>
    </lineage>
</organism>
<dbReference type="InterPro" id="IPR012768">
    <property type="entry name" value="Trehalose_TreZ"/>
</dbReference>
<dbReference type="InterPro" id="IPR006047">
    <property type="entry name" value="GH13_cat_dom"/>
</dbReference>
<dbReference type="SUPFAM" id="SSF81296">
    <property type="entry name" value="E set domains"/>
    <property type="match status" value="1"/>
</dbReference>
<evidence type="ECO:0000256" key="5">
    <source>
        <dbReference type="ARBA" id="ARBA00015938"/>
    </source>
</evidence>
<evidence type="ECO:0000256" key="10">
    <source>
        <dbReference type="ARBA" id="ARBA00032057"/>
    </source>
</evidence>
<name>A0A6C0GVL3_9BACT</name>
<dbReference type="EMBL" id="CP048222">
    <property type="protein sequence ID" value="QHT72056.1"/>
    <property type="molecule type" value="Genomic_DNA"/>
</dbReference>
<proteinExistence type="inferred from homology"/>
<evidence type="ECO:0000256" key="13">
    <source>
        <dbReference type="NCBIfam" id="TIGR02402"/>
    </source>
</evidence>
<dbReference type="Gene3D" id="2.60.40.10">
    <property type="entry name" value="Immunoglobulins"/>
    <property type="match status" value="1"/>
</dbReference>
<dbReference type="CDD" id="cd11325">
    <property type="entry name" value="AmyAc_GTHase"/>
    <property type="match status" value="1"/>
</dbReference>
<dbReference type="PANTHER" id="PTHR43651:SF11">
    <property type="entry name" value="MALTO-OLIGOSYLTREHALOSE TREHALOHYDROLASE"/>
    <property type="match status" value="1"/>
</dbReference>
<feature type="domain" description="Glycosyl hydrolase family 13 catalytic" evidence="18">
    <location>
        <begin position="113"/>
        <end position="508"/>
    </location>
</feature>
<dbReference type="PANTHER" id="PTHR43651">
    <property type="entry name" value="1,4-ALPHA-GLUCAN-BRANCHING ENZYME"/>
    <property type="match status" value="1"/>
</dbReference>
<feature type="binding site" evidence="16">
    <location>
        <begin position="257"/>
        <end position="262"/>
    </location>
    <ligand>
        <name>substrate</name>
    </ligand>
</feature>
<evidence type="ECO:0000256" key="12">
    <source>
        <dbReference type="ARBA" id="ARBA00034013"/>
    </source>
</evidence>
<dbReference type="Proteomes" id="UP000480178">
    <property type="component" value="Chromosome"/>
</dbReference>
<evidence type="ECO:0000313" key="19">
    <source>
        <dbReference type="EMBL" id="QHT72056.1"/>
    </source>
</evidence>
<feature type="active site" description="Nucleophile" evidence="15">
    <location>
        <position position="259"/>
    </location>
</feature>
<dbReference type="GO" id="GO:0005992">
    <property type="term" value="P:trehalose biosynthetic process"/>
    <property type="evidence" value="ECO:0007669"/>
    <property type="project" value="UniProtKB-UniRule"/>
</dbReference>
<keyword evidence="20" id="KW-1185">Reference proteome</keyword>
<evidence type="ECO:0000256" key="11">
    <source>
        <dbReference type="ARBA" id="ARBA00033284"/>
    </source>
</evidence>
<dbReference type="AlphaFoldDB" id="A0A6C0GVL3"/>
<dbReference type="InterPro" id="IPR014756">
    <property type="entry name" value="Ig_E-set"/>
</dbReference>
<comment type="similarity">
    <text evidence="3 14">Belongs to the glycosyl hydrolase 13 family.</text>
</comment>
<dbReference type="Gene3D" id="3.20.20.80">
    <property type="entry name" value="Glycosidases"/>
    <property type="match status" value="1"/>
</dbReference>
<dbReference type="EC" id="3.2.1.141" evidence="4 13"/>
<evidence type="ECO:0000256" key="6">
    <source>
        <dbReference type="ARBA" id="ARBA00022490"/>
    </source>
</evidence>
<comment type="subcellular location">
    <subcellularLocation>
        <location evidence="1 15">Cytoplasm</location>
    </subcellularLocation>
</comment>
<dbReference type="UniPathway" id="UPA00299"/>
<gene>
    <name evidence="19" type="primary">treZ</name>
    <name evidence="19" type="ORF">GXP67_17125</name>
</gene>
<comment type="catalytic activity">
    <reaction evidence="12 14">
        <text>hydrolysis of (1-&gt;4)-alpha-D-glucosidic linkage in 4-alpha-D-[(1-&gt;4)-alpha-D-glucanosyl]n trehalose to yield trehalose and (1-&gt;4)-alpha-D-glucan.</text>
        <dbReference type="EC" id="3.2.1.141"/>
    </reaction>
</comment>
<dbReference type="Gene3D" id="2.60.40.1180">
    <property type="entry name" value="Golgi alpha-mannosidase II"/>
    <property type="match status" value="1"/>
</dbReference>
<dbReference type="InterPro" id="IPR013783">
    <property type="entry name" value="Ig-like_fold"/>
</dbReference>
<dbReference type="CDD" id="cd02853">
    <property type="entry name" value="E_set_MTHase_like_N"/>
    <property type="match status" value="1"/>
</dbReference>
<evidence type="ECO:0000313" key="20">
    <source>
        <dbReference type="Proteomes" id="UP000480178"/>
    </source>
</evidence>
<dbReference type="GO" id="GO:0033942">
    <property type="term" value="F:4-alpha-D-(1-&gt;4)-alpha-D-glucanotrehalose trehalohydrolase activity"/>
    <property type="evidence" value="ECO:0007669"/>
    <property type="project" value="UniProtKB-EC"/>
</dbReference>
<evidence type="ECO:0000256" key="17">
    <source>
        <dbReference type="PIRSR" id="PIRSR006337-3"/>
    </source>
</evidence>
<evidence type="ECO:0000256" key="16">
    <source>
        <dbReference type="PIRSR" id="PIRSR006337-2"/>
    </source>
</evidence>
<dbReference type="InterPro" id="IPR017853">
    <property type="entry name" value="GH"/>
</dbReference>
<dbReference type="InterPro" id="IPR044901">
    <property type="entry name" value="Trehalose_TreZ_E-set_sf"/>
</dbReference>
<dbReference type="InterPro" id="IPR013780">
    <property type="entry name" value="Glyco_hydro_b"/>
</dbReference>
<feature type="site" description="Transition state stabilizer" evidence="17">
    <location>
        <position position="390"/>
    </location>
</feature>
<keyword evidence="8" id="KW-0119">Carbohydrate metabolism</keyword>
<dbReference type="PIRSF" id="PIRSF006337">
    <property type="entry name" value="Trehalose_TreZ"/>
    <property type="match status" value="1"/>
</dbReference>
<reference evidence="19 20" key="1">
    <citation type="submission" date="2020-01" db="EMBL/GenBank/DDBJ databases">
        <authorList>
            <person name="Kim M.K."/>
        </authorList>
    </citation>
    <scope>NUCLEOTIDE SEQUENCE [LARGE SCALE GENOMIC DNA]</scope>
    <source>
        <strain evidence="19 20">172606-1</strain>
    </source>
</reference>
<dbReference type="Pfam" id="PF00128">
    <property type="entry name" value="Alpha-amylase"/>
    <property type="match status" value="1"/>
</dbReference>
<keyword evidence="6" id="KW-0963">Cytoplasm</keyword>
<evidence type="ECO:0000256" key="9">
    <source>
        <dbReference type="ARBA" id="ARBA00023295"/>
    </source>
</evidence>
<evidence type="ECO:0000259" key="18">
    <source>
        <dbReference type="SMART" id="SM00642"/>
    </source>
</evidence>
<dbReference type="Gene3D" id="1.10.10.760">
    <property type="entry name" value="E-set domains of sugar-utilizing enzymes"/>
    <property type="match status" value="1"/>
</dbReference>
<dbReference type="SUPFAM" id="SSF51445">
    <property type="entry name" value="(Trans)glycosidases"/>
    <property type="match status" value="1"/>
</dbReference>
<dbReference type="GO" id="GO:0005737">
    <property type="term" value="C:cytoplasm"/>
    <property type="evidence" value="ECO:0007669"/>
    <property type="project" value="UniProtKB-SubCell"/>
</dbReference>
<accession>A0A6C0GVL3</accession>
<dbReference type="InterPro" id="IPR004193">
    <property type="entry name" value="Glyco_hydro_13_N"/>
</dbReference>
<evidence type="ECO:0000256" key="7">
    <source>
        <dbReference type="ARBA" id="ARBA00022801"/>
    </source>
</evidence>
<dbReference type="KEGG" id="rhoz:GXP67_17125"/>
<evidence type="ECO:0000256" key="2">
    <source>
        <dbReference type="ARBA" id="ARBA00005199"/>
    </source>
</evidence>
<evidence type="ECO:0000256" key="14">
    <source>
        <dbReference type="PIRNR" id="PIRNR006337"/>
    </source>
</evidence>
<feature type="active site" description="Proton donor" evidence="15">
    <location>
        <position position="296"/>
    </location>
</feature>
<evidence type="ECO:0000256" key="15">
    <source>
        <dbReference type="PIRSR" id="PIRSR006337-1"/>
    </source>
</evidence>
<evidence type="ECO:0000256" key="4">
    <source>
        <dbReference type="ARBA" id="ARBA00012268"/>
    </source>
</evidence>
<protein>
    <recommendedName>
        <fullName evidence="5 13">Malto-oligosyltrehalose trehalohydrolase</fullName>
        <shortName evidence="14">MTHase</shortName>
        <ecNumber evidence="4 13">3.2.1.141</ecNumber>
    </recommendedName>
    <alternativeName>
        <fullName evidence="11 14">4-alpha-D-((1-&gt;4)-alpha-D-glucano)trehalose trehalohydrolase</fullName>
    </alternativeName>
    <alternativeName>
        <fullName evidence="10 14">Maltooligosyl trehalose trehalohydrolase</fullName>
    </alternativeName>
</protein>
<dbReference type="Pfam" id="PF02922">
    <property type="entry name" value="CBM_48"/>
    <property type="match status" value="1"/>
</dbReference>
<feature type="binding site" evidence="16">
    <location>
        <begin position="389"/>
        <end position="394"/>
    </location>
    <ligand>
        <name>substrate</name>
    </ligand>
</feature>
<keyword evidence="9 14" id="KW-0326">Glycosidase</keyword>
<comment type="pathway">
    <text evidence="2 14">Glycan biosynthesis; trehalose biosynthesis.</text>
</comment>
<keyword evidence="7 14" id="KW-0378">Hydrolase</keyword>
<dbReference type="SMART" id="SM00642">
    <property type="entry name" value="Aamy"/>
    <property type="match status" value="1"/>
</dbReference>
<evidence type="ECO:0000256" key="1">
    <source>
        <dbReference type="ARBA" id="ARBA00004496"/>
    </source>
</evidence>